<dbReference type="CTD" id="20327400"/>
<feature type="region of interest" description="Disordered" evidence="1">
    <location>
        <begin position="412"/>
        <end position="435"/>
    </location>
</feature>
<dbReference type="KEGG" id="ovi:T265_13233"/>
<accession>A0A074ZW64</accession>
<reference evidence="2 3" key="1">
    <citation type="submission" date="2013-11" db="EMBL/GenBank/DDBJ databases">
        <title>Opisthorchis viverrini - life in the bile duct.</title>
        <authorList>
            <person name="Young N.D."/>
            <person name="Nagarajan N."/>
            <person name="Lin S.J."/>
            <person name="Korhonen P.K."/>
            <person name="Jex A.R."/>
            <person name="Hall R.S."/>
            <person name="Safavi-Hemami H."/>
            <person name="Kaewkong W."/>
            <person name="Bertrand D."/>
            <person name="Gao S."/>
            <person name="Seet Q."/>
            <person name="Wongkham S."/>
            <person name="Teh B.T."/>
            <person name="Wongkham C."/>
            <person name="Intapan P.M."/>
            <person name="Maleewong W."/>
            <person name="Yang X."/>
            <person name="Hu M."/>
            <person name="Wang Z."/>
            <person name="Hofmann A."/>
            <person name="Sternberg P.W."/>
            <person name="Tan P."/>
            <person name="Wang J."/>
            <person name="Gasser R.B."/>
        </authorList>
    </citation>
    <scope>NUCLEOTIDE SEQUENCE [LARGE SCALE GENOMIC DNA]</scope>
</reference>
<proteinExistence type="predicted"/>
<feature type="compositionally biased region" description="Polar residues" evidence="1">
    <location>
        <begin position="164"/>
        <end position="177"/>
    </location>
</feature>
<organism evidence="2 3">
    <name type="scientific">Opisthorchis viverrini</name>
    <name type="common">Southeast Asian liver fluke</name>
    <dbReference type="NCBI Taxonomy" id="6198"/>
    <lineage>
        <taxon>Eukaryota</taxon>
        <taxon>Metazoa</taxon>
        <taxon>Spiralia</taxon>
        <taxon>Lophotrochozoa</taxon>
        <taxon>Platyhelminthes</taxon>
        <taxon>Trematoda</taxon>
        <taxon>Digenea</taxon>
        <taxon>Opisthorchiida</taxon>
        <taxon>Opisthorchiata</taxon>
        <taxon>Opisthorchiidae</taxon>
        <taxon>Opisthorchis</taxon>
    </lineage>
</organism>
<name>A0A074ZW64_OPIVI</name>
<dbReference type="OrthoDB" id="10389759at2759"/>
<sequence length="686" mass="78028">MHFLLIRHCQMIMHLSHFSWPRILVYICLYSRIQLKQNDAEDGGKNNTFSTSANRTTYIDSSSDETMMAYWVEDIKLWSSIVPLKPYQRNSSHGGFPLRYYSGLNATEMKRFLQDIQGLSGFMQDYSNRGTNSKLTYSTAPSRQEAGNPHESVSVGSSERHSTSENVNRNDLSNAMSDIQGIDPVEDDDFGFSRSATPRRFVKTPPGRSSHSTRKSSSLVPILSQSESEDWAIFEALPYGLEQFTSYSMHGQVDLSEWNVEDLPPAVQFSKLIVYDANRPLTLPCWMPLERDPIEFHQTTERRFKRTWYVGHGEASQLTLAKRHGYETDQVSGTLSLFSLDGSRYEHDTFTCMISIEDEQMTGKSQRTVSFSQTHHVVVDEQHLPNLREQRSIPPRHKAIEVEVELVTHIPESDVPGSLSPNNSLGGLRNSDPSTRNDHQFVDQKVNISPVCTCSQLLKDSVSQVVGTFCESPCNPIMTTHTMRDPAGLRNMHQALRFTTVSMTEDRLATTITSSASKYRPKGKATNSRKSRPSTLFCKLSHQAATSSSLTRIGILRFRTILSNADSLTTLRTCSLYDPEHTSLTCREAFWSNTKYPYLNNEGYRLFYNPRLRYHVKGQLLEWVTETAQEFCKVYGCIVENVTMLRKSQRSELEPPSLNESPDSLDTKKGKEPDYNEWDDLEMPAE</sequence>
<feature type="compositionally biased region" description="Acidic residues" evidence="1">
    <location>
        <begin position="675"/>
        <end position="686"/>
    </location>
</feature>
<evidence type="ECO:0000256" key="1">
    <source>
        <dbReference type="SAM" id="MobiDB-lite"/>
    </source>
</evidence>
<feature type="compositionally biased region" description="Basic and acidic residues" evidence="1">
    <location>
        <begin position="665"/>
        <end position="674"/>
    </location>
</feature>
<dbReference type="GeneID" id="20327400"/>
<dbReference type="EMBL" id="KL596666">
    <property type="protein sequence ID" value="KER30127.1"/>
    <property type="molecule type" value="Genomic_DNA"/>
</dbReference>
<keyword evidence="3" id="KW-1185">Reference proteome</keyword>
<feature type="compositionally biased region" description="Polar residues" evidence="1">
    <location>
        <begin position="133"/>
        <end position="142"/>
    </location>
</feature>
<dbReference type="RefSeq" id="XP_009166147.1">
    <property type="nucleotide sequence ID" value="XM_009167883.1"/>
</dbReference>
<feature type="region of interest" description="Disordered" evidence="1">
    <location>
        <begin position="133"/>
        <end position="216"/>
    </location>
</feature>
<protein>
    <submittedName>
        <fullName evidence="2">Uncharacterized protein</fullName>
    </submittedName>
</protein>
<feature type="region of interest" description="Disordered" evidence="1">
    <location>
        <begin position="648"/>
        <end position="686"/>
    </location>
</feature>
<evidence type="ECO:0000313" key="2">
    <source>
        <dbReference type="EMBL" id="KER30127.1"/>
    </source>
</evidence>
<gene>
    <name evidence="2" type="ORF">T265_13233</name>
</gene>
<dbReference type="AlphaFoldDB" id="A0A074ZW64"/>
<feature type="non-terminal residue" evidence="2">
    <location>
        <position position="686"/>
    </location>
</feature>
<evidence type="ECO:0000313" key="3">
    <source>
        <dbReference type="Proteomes" id="UP000054324"/>
    </source>
</evidence>
<dbReference type="Proteomes" id="UP000054324">
    <property type="component" value="Unassembled WGS sequence"/>
</dbReference>